<feature type="chain" id="PRO_5040105900" evidence="2">
    <location>
        <begin position="20"/>
        <end position="132"/>
    </location>
</feature>
<feature type="region of interest" description="Disordered" evidence="1">
    <location>
        <begin position="112"/>
        <end position="132"/>
    </location>
</feature>
<evidence type="ECO:0000313" key="3">
    <source>
        <dbReference type="EMBL" id="KAG5633578.1"/>
    </source>
</evidence>
<dbReference type="AlphaFoldDB" id="A0A9P7FL67"/>
<sequence>MRSFVRLLTLALFAITANAAAIDNKVLNVGISAQTGNRVAGRPNLAKRAVPGYTQVFDGTGTGEDDRDASINADPTSYLTYTVLNNATYDVDGCLNFCNSVDGCGGFLSPPFSPPPHTRADEPTRSLREPLL</sequence>
<reference evidence="3" key="1">
    <citation type="submission" date="2020-07" db="EMBL/GenBank/DDBJ databases">
        <authorList>
            <person name="Nieuwenhuis M."/>
            <person name="Van De Peppel L.J.J."/>
        </authorList>
    </citation>
    <scope>NUCLEOTIDE SEQUENCE</scope>
    <source>
        <strain evidence="3">AP01</strain>
        <tissue evidence="3">Mycelium</tissue>
    </source>
</reference>
<dbReference type="EMBL" id="JABCKV010004967">
    <property type="protein sequence ID" value="KAG5633578.1"/>
    <property type="molecule type" value="Genomic_DNA"/>
</dbReference>
<gene>
    <name evidence="3" type="ORF">DXG03_006957</name>
</gene>
<feature type="signal peptide" evidence="2">
    <location>
        <begin position="1"/>
        <end position="19"/>
    </location>
</feature>
<name>A0A9P7FL67_9AGAR</name>
<accession>A0A9P7FL67</accession>
<feature type="compositionally biased region" description="Basic and acidic residues" evidence="1">
    <location>
        <begin position="118"/>
        <end position="132"/>
    </location>
</feature>
<dbReference type="OrthoDB" id="3116195at2759"/>
<evidence type="ECO:0000256" key="2">
    <source>
        <dbReference type="SAM" id="SignalP"/>
    </source>
</evidence>
<reference evidence="3" key="2">
    <citation type="submission" date="2021-10" db="EMBL/GenBank/DDBJ databases">
        <title>Phylogenomics reveals ancestral predisposition of the termite-cultivated fungus Termitomyces towards a domesticated lifestyle.</title>
        <authorList>
            <person name="Auxier B."/>
            <person name="Grum-Grzhimaylo A."/>
            <person name="Cardenas M.E."/>
            <person name="Lodge J.D."/>
            <person name="Laessoe T."/>
            <person name="Pedersen O."/>
            <person name="Smith M.E."/>
            <person name="Kuyper T.W."/>
            <person name="Franco-Molano E.A."/>
            <person name="Baroni T.J."/>
            <person name="Aanen D.K."/>
        </authorList>
    </citation>
    <scope>NUCLEOTIDE SEQUENCE</scope>
    <source>
        <strain evidence="3">AP01</strain>
        <tissue evidence="3">Mycelium</tissue>
    </source>
</reference>
<keyword evidence="2" id="KW-0732">Signal</keyword>
<dbReference type="Proteomes" id="UP000775547">
    <property type="component" value="Unassembled WGS sequence"/>
</dbReference>
<comment type="caution">
    <text evidence="3">The sequence shown here is derived from an EMBL/GenBank/DDBJ whole genome shotgun (WGS) entry which is preliminary data.</text>
</comment>
<keyword evidence="4" id="KW-1185">Reference proteome</keyword>
<evidence type="ECO:0000256" key="1">
    <source>
        <dbReference type="SAM" id="MobiDB-lite"/>
    </source>
</evidence>
<proteinExistence type="predicted"/>
<protein>
    <submittedName>
        <fullName evidence="3">Uncharacterized protein</fullName>
    </submittedName>
</protein>
<organism evidence="3 4">
    <name type="scientific">Asterophora parasitica</name>
    <dbReference type="NCBI Taxonomy" id="117018"/>
    <lineage>
        <taxon>Eukaryota</taxon>
        <taxon>Fungi</taxon>
        <taxon>Dikarya</taxon>
        <taxon>Basidiomycota</taxon>
        <taxon>Agaricomycotina</taxon>
        <taxon>Agaricomycetes</taxon>
        <taxon>Agaricomycetidae</taxon>
        <taxon>Agaricales</taxon>
        <taxon>Tricholomatineae</taxon>
        <taxon>Lyophyllaceae</taxon>
        <taxon>Asterophora</taxon>
    </lineage>
</organism>
<evidence type="ECO:0000313" key="4">
    <source>
        <dbReference type="Proteomes" id="UP000775547"/>
    </source>
</evidence>